<dbReference type="PRINTS" id="PR00457">
    <property type="entry name" value="ANPEROXIDASE"/>
</dbReference>
<keyword evidence="7" id="KW-0408">Iron</keyword>
<protein>
    <recommendedName>
        <fullName evidence="10">Peroxidase</fullName>
    </recommendedName>
</protein>
<dbReference type="GO" id="GO:0005576">
    <property type="term" value="C:extracellular region"/>
    <property type="evidence" value="ECO:0007669"/>
    <property type="project" value="UniProtKB-SubCell"/>
</dbReference>
<evidence type="ECO:0000313" key="8">
    <source>
        <dbReference type="EMBL" id="CAB3378544.1"/>
    </source>
</evidence>
<evidence type="ECO:0000256" key="1">
    <source>
        <dbReference type="ARBA" id="ARBA00004613"/>
    </source>
</evidence>
<keyword evidence="7" id="KW-0479">Metal-binding</keyword>
<comment type="caution">
    <text evidence="8">The sequence shown here is derived from an EMBL/GenBank/DDBJ whole genome shotgun (WGS) entry which is preliminary data.</text>
</comment>
<dbReference type="PANTHER" id="PTHR11475:SF4">
    <property type="entry name" value="CHORION PEROXIDASE"/>
    <property type="match status" value="1"/>
</dbReference>
<dbReference type="Pfam" id="PF03098">
    <property type="entry name" value="An_peroxidase"/>
    <property type="match status" value="1"/>
</dbReference>
<keyword evidence="9" id="KW-1185">Reference proteome</keyword>
<accession>A0A8S1DKK4</accession>
<dbReference type="Gene3D" id="1.10.640.10">
    <property type="entry name" value="Haem peroxidase domain superfamily, animal type"/>
    <property type="match status" value="1"/>
</dbReference>
<evidence type="ECO:0008006" key="10">
    <source>
        <dbReference type="Google" id="ProtNLM"/>
    </source>
</evidence>
<dbReference type="PROSITE" id="PS50292">
    <property type="entry name" value="PEROXIDASE_3"/>
    <property type="match status" value="1"/>
</dbReference>
<dbReference type="CDD" id="cd09823">
    <property type="entry name" value="peroxinectin_like"/>
    <property type="match status" value="1"/>
</dbReference>
<organism evidence="8 9">
    <name type="scientific">Cloeon dipterum</name>
    <dbReference type="NCBI Taxonomy" id="197152"/>
    <lineage>
        <taxon>Eukaryota</taxon>
        <taxon>Metazoa</taxon>
        <taxon>Ecdysozoa</taxon>
        <taxon>Arthropoda</taxon>
        <taxon>Hexapoda</taxon>
        <taxon>Insecta</taxon>
        <taxon>Pterygota</taxon>
        <taxon>Palaeoptera</taxon>
        <taxon>Ephemeroptera</taxon>
        <taxon>Pisciforma</taxon>
        <taxon>Baetidae</taxon>
        <taxon>Cloeon</taxon>
    </lineage>
</organism>
<evidence type="ECO:0000256" key="2">
    <source>
        <dbReference type="ARBA" id="ARBA00022525"/>
    </source>
</evidence>
<gene>
    <name evidence="8" type="ORF">CLODIP_2_CD00759</name>
</gene>
<evidence type="ECO:0000256" key="4">
    <source>
        <dbReference type="ARBA" id="ARBA00022617"/>
    </source>
</evidence>
<keyword evidence="4 7" id="KW-0349">Heme</keyword>
<comment type="subcellular location">
    <subcellularLocation>
        <location evidence="1">Secreted</location>
    </subcellularLocation>
</comment>
<dbReference type="PANTHER" id="PTHR11475">
    <property type="entry name" value="OXIDASE/PEROXIDASE"/>
    <property type="match status" value="1"/>
</dbReference>
<dbReference type="GO" id="GO:0004601">
    <property type="term" value="F:peroxidase activity"/>
    <property type="evidence" value="ECO:0007669"/>
    <property type="project" value="UniProtKB-KW"/>
</dbReference>
<dbReference type="InterPro" id="IPR010255">
    <property type="entry name" value="Haem_peroxidase_sf"/>
</dbReference>
<dbReference type="EMBL" id="CADEPI010000166">
    <property type="protein sequence ID" value="CAB3378544.1"/>
    <property type="molecule type" value="Genomic_DNA"/>
</dbReference>
<evidence type="ECO:0000256" key="6">
    <source>
        <dbReference type="ARBA" id="ARBA00023180"/>
    </source>
</evidence>
<name>A0A8S1DKK4_9INSE</name>
<dbReference type="FunFam" id="1.10.640.10:FF:000003">
    <property type="entry name" value="chorion peroxidase"/>
    <property type="match status" value="1"/>
</dbReference>
<dbReference type="AlphaFoldDB" id="A0A8S1DKK4"/>
<reference evidence="8 9" key="1">
    <citation type="submission" date="2020-04" db="EMBL/GenBank/DDBJ databases">
        <authorList>
            <person name="Alioto T."/>
            <person name="Alioto T."/>
            <person name="Gomez Garrido J."/>
        </authorList>
    </citation>
    <scope>NUCLEOTIDE SEQUENCE [LARGE SCALE GENOMIC DNA]</scope>
</reference>
<dbReference type="GO" id="GO:0020037">
    <property type="term" value="F:heme binding"/>
    <property type="evidence" value="ECO:0007669"/>
    <property type="project" value="InterPro"/>
</dbReference>
<dbReference type="OrthoDB" id="823504at2759"/>
<evidence type="ECO:0000256" key="7">
    <source>
        <dbReference type="PIRSR" id="PIRSR619791-2"/>
    </source>
</evidence>
<dbReference type="Proteomes" id="UP000494165">
    <property type="component" value="Unassembled WGS sequence"/>
</dbReference>
<feature type="binding site" description="axial binding residue" evidence="7">
    <location>
        <position position="189"/>
    </location>
    <ligand>
        <name>heme b</name>
        <dbReference type="ChEBI" id="CHEBI:60344"/>
    </ligand>
    <ligandPart>
        <name>Fe</name>
        <dbReference type="ChEBI" id="CHEBI:18248"/>
    </ligandPart>
</feature>
<dbReference type="GO" id="GO:0006979">
    <property type="term" value="P:response to oxidative stress"/>
    <property type="evidence" value="ECO:0007669"/>
    <property type="project" value="InterPro"/>
</dbReference>
<evidence type="ECO:0000313" key="9">
    <source>
        <dbReference type="Proteomes" id="UP000494165"/>
    </source>
</evidence>
<dbReference type="SUPFAM" id="SSF48113">
    <property type="entry name" value="Heme-dependent peroxidases"/>
    <property type="match status" value="1"/>
</dbReference>
<keyword evidence="6" id="KW-0325">Glycoprotein</keyword>
<keyword evidence="3" id="KW-0575">Peroxidase</keyword>
<dbReference type="InterPro" id="IPR019791">
    <property type="entry name" value="Haem_peroxidase_animal"/>
</dbReference>
<evidence type="ECO:0000256" key="5">
    <source>
        <dbReference type="ARBA" id="ARBA00022729"/>
    </source>
</evidence>
<evidence type="ECO:0000256" key="3">
    <source>
        <dbReference type="ARBA" id="ARBA00022559"/>
    </source>
</evidence>
<proteinExistence type="predicted"/>
<sequence length="434" mass="49270">MTTECNAHLMRSDCKTENTDVHTGYMDGSNVYGSNQEQQNALRLFQGGFLRAQQTRRSTLLLPDNRNDCLDSSGQLACFRAGDGRVNEQPQLTVTHTVWMREHNRLAAALGELNPKWSDEAIFQETRRLVVAQMQHITYNEWLPIILGRARMEQLRLLPREEGASRLYDDTLNAGITNVFATAAFRFGHSLIRDSIQLFSQFGTIKEELLLHRNQFSPFALYKEGAFDDLLRGLLTQTCQRFDRFFSREVTDKLFQGSLPFGLDLVALNIQRGRDHGLPQYNEWRTVCGLNKAEEWRDLVPQMEPQAIAALQNVYADVDEVDLFPALVAERPLKGALVGPTLACILGDQFVRLRRGDRFFYEESGQTGSFTPEQLAEIKKTSLARILCDNSDDMVRLQPLVFFKSSFANQRVDCTSDAIPRLNLAAWANEPVPA</sequence>
<keyword evidence="3" id="KW-0560">Oxidoreductase</keyword>
<keyword evidence="5" id="KW-0732">Signal</keyword>
<dbReference type="InterPro" id="IPR037120">
    <property type="entry name" value="Haem_peroxidase_sf_animal"/>
</dbReference>
<keyword evidence="2" id="KW-0964">Secreted</keyword>
<dbReference type="GO" id="GO:0046872">
    <property type="term" value="F:metal ion binding"/>
    <property type="evidence" value="ECO:0007669"/>
    <property type="project" value="UniProtKB-KW"/>
</dbReference>